<feature type="compositionally biased region" description="Polar residues" evidence="1">
    <location>
        <begin position="22"/>
        <end position="32"/>
    </location>
</feature>
<dbReference type="EMBL" id="BAABRO010000025">
    <property type="protein sequence ID" value="GAA5510582.1"/>
    <property type="molecule type" value="Genomic_DNA"/>
</dbReference>
<protein>
    <submittedName>
        <fullName evidence="2">Uncharacterized protein</fullName>
    </submittedName>
</protein>
<feature type="region of interest" description="Disordered" evidence="1">
    <location>
        <begin position="1"/>
        <end position="32"/>
    </location>
</feature>
<evidence type="ECO:0000313" key="2">
    <source>
        <dbReference type="EMBL" id="GAA5510582.1"/>
    </source>
</evidence>
<comment type="caution">
    <text evidence="2">The sequence shown here is derived from an EMBL/GenBank/DDBJ whole genome shotgun (WGS) entry which is preliminary data.</text>
</comment>
<sequence length="80" mass="8743">MLSRNEKSPRMRAHFSVPPQGLEQSTGTPLHGQSATLAVSPAVSSLIETDPVSAEMWKRWALLSDSDRQRVLALTDALIT</sequence>
<keyword evidence="3" id="KW-1185">Reference proteome</keyword>
<name>A0ABP9VZM1_9BACT</name>
<evidence type="ECO:0000313" key="3">
    <source>
        <dbReference type="Proteomes" id="UP001416858"/>
    </source>
</evidence>
<dbReference type="Proteomes" id="UP001416858">
    <property type="component" value="Unassembled WGS sequence"/>
</dbReference>
<accession>A0ABP9VZM1</accession>
<reference evidence="2 3" key="1">
    <citation type="submission" date="2024-02" db="EMBL/GenBank/DDBJ databases">
        <title>Rhodopirellula caenicola NBRC 110016.</title>
        <authorList>
            <person name="Ichikawa N."/>
            <person name="Katano-Makiyama Y."/>
            <person name="Hidaka K."/>
        </authorList>
    </citation>
    <scope>NUCLEOTIDE SEQUENCE [LARGE SCALE GENOMIC DNA]</scope>
    <source>
        <strain evidence="2 3">NBRC 110016</strain>
    </source>
</reference>
<proteinExistence type="predicted"/>
<evidence type="ECO:0000256" key="1">
    <source>
        <dbReference type="SAM" id="MobiDB-lite"/>
    </source>
</evidence>
<organism evidence="2 3">
    <name type="scientific">Novipirellula caenicola</name>
    <dbReference type="NCBI Taxonomy" id="1536901"/>
    <lineage>
        <taxon>Bacteria</taxon>
        <taxon>Pseudomonadati</taxon>
        <taxon>Planctomycetota</taxon>
        <taxon>Planctomycetia</taxon>
        <taxon>Pirellulales</taxon>
        <taxon>Pirellulaceae</taxon>
        <taxon>Novipirellula</taxon>
    </lineage>
</organism>
<gene>
    <name evidence="2" type="ORF">Rcae01_06091</name>
</gene>